<feature type="region of interest" description="Disordered" evidence="1">
    <location>
        <begin position="134"/>
        <end position="175"/>
    </location>
</feature>
<dbReference type="AlphaFoldDB" id="A0A2N2EA00"/>
<protein>
    <submittedName>
        <fullName evidence="2">Uncharacterized protein</fullName>
    </submittedName>
</protein>
<comment type="caution">
    <text evidence="2">The sequence shown here is derived from an EMBL/GenBank/DDBJ whole genome shotgun (WGS) entry which is preliminary data.</text>
</comment>
<evidence type="ECO:0000313" key="3">
    <source>
        <dbReference type="Proteomes" id="UP000233517"/>
    </source>
</evidence>
<dbReference type="EMBL" id="PHAI01000002">
    <property type="protein sequence ID" value="PKM91547.1"/>
    <property type="molecule type" value="Genomic_DNA"/>
</dbReference>
<gene>
    <name evidence="2" type="ORF">CVU82_03050</name>
</gene>
<dbReference type="Proteomes" id="UP000233517">
    <property type="component" value="Unassembled WGS sequence"/>
</dbReference>
<name>A0A2N2EA00_9BACT</name>
<feature type="compositionally biased region" description="Basic and acidic residues" evidence="1">
    <location>
        <begin position="144"/>
        <end position="158"/>
    </location>
</feature>
<proteinExistence type="predicted"/>
<accession>A0A2N2EA00</accession>
<evidence type="ECO:0000256" key="1">
    <source>
        <dbReference type="SAM" id="MobiDB-lite"/>
    </source>
</evidence>
<sequence>MSKGFFINNKQLEKIIEDAESFIKKNKYELSYSVKIAIKNNLGDLDAEDWSTCFRKAAGEIKKRMKMEEYYEKNRTKIDSKLRELEMLQRAKELRQSGDPEYSKDEYAYLSDINFKLSEELIKGGGDIVRYSQMSKEPTAVRGMTDKGREPKRGEATRQRKKGAPEYIQGKIDFK</sequence>
<organism evidence="2 3">
    <name type="scientific">Candidatus Falkowbacteria bacterium HGW-Falkowbacteria-1</name>
    <dbReference type="NCBI Taxonomy" id="2013768"/>
    <lineage>
        <taxon>Bacteria</taxon>
        <taxon>Candidatus Falkowiibacteriota</taxon>
    </lineage>
</organism>
<reference evidence="2 3" key="1">
    <citation type="journal article" date="2017" name="ISME J.">
        <title>Potential for microbial H2 and metal transformations associated with novel bacteria and archaea in deep terrestrial subsurface sediments.</title>
        <authorList>
            <person name="Hernsdorf A.W."/>
            <person name="Amano Y."/>
            <person name="Miyakawa K."/>
            <person name="Ise K."/>
            <person name="Suzuki Y."/>
            <person name="Anantharaman K."/>
            <person name="Probst A."/>
            <person name="Burstein D."/>
            <person name="Thomas B.C."/>
            <person name="Banfield J.F."/>
        </authorList>
    </citation>
    <scope>NUCLEOTIDE SEQUENCE [LARGE SCALE GENOMIC DNA]</scope>
    <source>
        <strain evidence="2">HGW-Falkowbacteria-1</strain>
    </source>
</reference>
<evidence type="ECO:0000313" key="2">
    <source>
        <dbReference type="EMBL" id="PKM91547.1"/>
    </source>
</evidence>